<dbReference type="KEGG" id="ccun:CCUN_1203"/>
<protein>
    <submittedName>
        <fullName evidence="1">Uncharacterized protein</fullName>
    </submittedName>
</protein>
<dbReference type="Gene3D" id="3.30.1120.180">
    <property type="entry name" value="Flagellar FLiS export co-chaperone, HP1076"/>
    <property type="match status" value="1"/>
</dbReference>
<gene>
    <name evidence="1" type="ORF">CCUN_1203</name>
</gene>
<sequence>MNQEINILKKHLGEVEGISAFKAKQICSQISDANDFIGALQILDLNLKKIHNQISQRLNDTKLDDMQKRTIDANVSQLIQNCSFMQTALFDNVFKVYMGQKLFEFEIVNPLLVLEKSNYEGVLAYIEDKREEISTLLVDLATAITLDMDFSKALTQDTQRDFKNLFR</sequence>
<organism evidence="1 2">
    <name type="scientific">Campylobacter cuniculorum DSM 23162 = LMG 24588</name>
    <dbReference type="NCBI Taxonomy" id="1121267"/>
    <lineage>
        <taxon>Bacteria</taxon>
        <taxon>Pseudomonadati</taxon>
        <taxon>Campylobacterota</taxon>
        <taxon>Epsilonproteobacteria</taxon>
        <taxon>Campylobacterales</taxon>
        <taxon>Campylobacteraceae</taxon>
        <taxon>Campylobacter</taxon>
    </lineage>
</organism>
<dbReference type="STRING" id="1121267.CCUN_1203"/>
<accession>A0A1W6BXF5</accession>
<dbReference type="EMBL" id="CP020867">
    <property type="protein sequence ID" value="ARJ56796.1"/>
    <property type="molecule type" value="Genomic_DNA"/>
</dbReference>
<name>A0A1W6BXF5_9BACT</name>
<dbReference type="OrthoDB" id="5321935at2"/>
<dbReference type="Proteomes" id="UP000192902">
    <property type="component" value="Chromosome"/>
</dbReference>
<dbReference type="eggNOG" id="ENOG503187P">
    <property type="taxonomic scope" value="Bacteria"/>
</dbReference>
<evidence type="ECO:0000313" key="2">
    <source>
        <dbReference type="Proteomes" id="UP000192902"/>
    </source>
</evidence>
<reference evidence="1 2" key="1">
    <citation type="submission" date="2017-04" db="EMBL/GenBank/DDBJ databases">
        <title>Complete genome sequence of the Campylobacter cuniculorum type strain LMG24588.</title>
        <authorList>
            <person name="Miller W.G."/>
            <person name="Yee E."/>
            <person name="Revez J."/>
            <person name="Bono J.L."/>
            <person name="Rossi M."/>
        </authorList>
    </citation>
    <scope>NUCLEOTIDE SEQUENCE [LARGE SCALE GENOMIC DNA]</scope>
    <source>
        <strain evidence="1 2">LMG 24588</strain>
    </source>
</reference>
<dbReference type="Pfam" id="PF16522">
    <property type="entry name" value="FliS_cochap"/>
    <property type="match status" value="1"/>
</dbReference>
<proteinExistence type="predicted"/>
<evidence type="ECO:0000313" key="1">
    <source>
        <dbReference type="EMBL" id="ARJ56796.1"/>
    </source>
</evidence>
<dbReference type="InterPro" id="IPR032411">
    <property type="entry name" value="FliS_cochap"/>
</dbReference>
<dbReference type="InterPro" id="IPR038315">
    <property type="entry name" value="FliS_cochap_sf"/>
</dbReference>
<dbReference type="AlphaFoldDB" id="A0A1W6BXF5"/>
<dbReference type="RefSeq" id="WP_027305697.1">
    <property type="nucleotide sequence ID" value="NZ_CP020867.1"/>
</dbReference>